<reference evidence="2" key="1">
    <citation type="submission" date="2016-08" db="EMBL/GenBank/DDBJ databases">
        <authorList>
            <person name="Loux V."/>
            <person name="Rue O."/>
        </authorList>
    </citation>
    <scope>NUCLEOTIDE SEQUENCE [LARGE SCALE GENOMIC DNA]</scope>
    <source>
        <strain evidence="2">INRA Bc05-F1</strain>
    </source>
</reference>
<dbReference type="EMBL" id="FMBE01000010">
    <property type="protein sequence ID" value="SCB85363.1"/>
    <property type="molecule type" value="Genomic_DNA"/>
</dbReference>
<dbReference type="InterPro" id="IPR036289">
    <property type="entry name" value="YfhH"/>
</dbReference>
<organism evidence="1 2">
    <name type="scientific">Bacillus wiedmannii</name>
    <dbReference type="NCBI Taxonomy" id="1890302"/>
    <lineage>
        <taxon>Bacteria</taxon>
        <taxon>Bacillati</taxon>
        <taxon>Bacillota</taxon>
        <taxon>Bacilli</taxon>
        <taxon>Bacillales</taxon>
        <taxon>Bacillaceae</taxon>
        <taxon>Bacillus</taxon>
        <taxon>Bacillus cereus group</taxon>
    </lineage>
</organism>
<evidence type="ECO:0000313" key="2">
    <source>
        <dbReference type="Proteomes" id="UP000196052"/>
    </source>
</evidence>
<dbReference type="Proteomes" id="UP000196052">
    <property type="component" value="Unassembled WGS sequence"/>
</dbReference>
<dbReference type="Gene3D" id="1.10.287.880">
    <property type="entry name" value="Hypothetical protein YfhH domain"/>
    <property type="match status" value="1"/>
</dbReference>
<dbReference type="AlphaFoldDB" id="A0A1C3ZSR1"/>
<dbReference type="Pfam" id="PF08838">
    <property type="entry name" value="DUF1811"/>
    <property type="match status" value="1"/>
</dbReference>
<proteinExistence type="predicted"/>
<dbReference type="InterPro" id="IPR014938">
    <property type="entry name" value="YfhH-like"/>
</dbReference>
<dbReference type="SUPFAM" id="SSF101697">
    <property type="entry name" value="Hypothetical protein YfhH"/>
    <property type="match status" value="1"/>
</dbReference>
<evidence type="ECO:0000313" key="1">
    <source>
        <dbReference type="EMBL" id="SCB85363.1"/>
    </source>
</evidence>
<dbReference type="Gene3D" id="2.30.30.340">
    <property type="entry name" value="Hypothetical protein YfhH like domains"/>
    <property type="match status" value="1"/>
</dbReference>
<accession>A0A1C3ZSR1</accession>
<protein>
    <submittedName>
        <fullName evidence="1">Uncharacterized protein</fullName>
    </submittedName>
</protein>
<name>A0A1C3ZSR1_9BACI</name>
<sequence length="113" mass="13208">MKRDEGNKMNMPKRYSEMTPHELREEIGVLKEQAIKAEQLGIVNEFDVLMRKMAMARAYMTDINKFHIGETYELVEEPGILFEITYFNGVFAWGHKQNDNEEIGIPISLLQEK</sequence>
<gene>
    <name evidence="1" type="ORF">BC05F1_00501</name>
</gene>